<gene>
    <name evidence="3" type="ORF">FHB240107_LOCUS8457</name>
</gene>
<dbReference type="InterPro" id="IPR050996">
    <property type="entry name" value="Docking_Protein_DOK"/>
</dbReference>
<organism evidence="3 4">
    <name type="scientific">Fasciola hepatica</name>
    <name type="common">Liver fluke</name>
    <dbReference type="NCBI Taxonomy" id="6192"/>
    <lineage>
        <taxon>Eukaryota</taxon>
        <taxon>Metazoa</taxon>
        <taxon>Spiralia</taxon>
        <taxon>Lophotrochozoa</taxon>
        <taxon>Platyhelminthes</taxon>
        <taxon>Trematoda</taxon>
        <taxon>Digenea</taxon>
        <taxon>Plagiorchiida</taxon>
        <taxon>Echinostomata</taxon>
        <taxon>Echinostomatoidea</taxon>
        <taxon>Fasciolidae</taxon>
        <taxon>Fasciola</taxon>
    </lineage>
</organism>
<feature type="compositionally biased region" description="Low complexity" evidence="1">
    <location>
        <begin position="490"/>
        <end position="506"/>
    </location>
</feature>
<evidence type="ECO:0000313" key="4">
    <source>
        <dbReference type="Proteomes" id="UP001189180"/>
    </source>
</evidence>
<evidence type="ECO:0000259" key="2">
    <source>
        <dbReference type="Pfam" id="PF02174"/>
    </source>
</evidence>
<accession>A0ABC9HHX8</accession>
<dbReference type="Proteomes" id="UP001189180">
    <property type="component" value="Unassembled WGS sequence"/>
</dbReference>
<proteinExistence type="predicted"/>
<dbReference type="PANTHER" id="PTHR21258">
    <property type="entry name" value="DOCKING PROTEIN RELATED"/>
    <property type="match status" value="1"/>
</dbReference>
<evidence type="ECO:0000313" key="3">
    <source>
        <dbReference type="EMBL" id="CAM0512307.1"/>
    </source>
</evidence>
<feature type="region of interest" description="Disordered" evidence="1">
    <location>
        <begin position="194"/>
        <end position="216"/>
    </location>
</feature>
<feature type="region of interest" description="Disordered" evidence="1">
    <location>
        <begin position="609"/>
        <end position="640"/>
    </location>
</feature>
<feature type="compositionally biased region" description="Low complexity" evidence="1">
    <location>
        <begin position="974"/>
        <end position="988"/>
    </location>
</feature>
<sequence length="1027" mass="114106">MGALQSLLDAPIDGFPTKTRRNSKCCCHACGMQFDRNQKDSTVNQTLWVHAHYLAELCGIWLGSPDPSQRKHIDSSSPFVAFPSTTLPKRSVSSSKPSAVVSTLIKHTDFTKNERSALKHGFFSTMDMNTAGLTGCSGLEGCHIRGCLYVEHGSLVFQAADSSHQLPSVLTSRKGESFDAPGTIFPDINARSPCGKGARRTQTRGSDPITPGPDLNDYVRFPSIPHSVYRKTQRKLWAYFHEGRCSSPSRHRESGYCTCRRCRRDPKSTEADKPVDLKCPNVDYCTTEQPYCRSSTLRRRDTNSIDPDNDRLPPPPLRLSWPLCTLRRFGFYGNTLFKLEAGRRAPRGEGHYLFRIRNLRDFRQYFEHFVHRRKSLSPPNFPFDHTMKTDSSRLGTRLAPTSRTEPEPQCPETESICVPVSIQTYPVGRNALCDSIPRSLMSGFPVESEVDLKPCHSHLLSPERLKQKANSLTHSSRGSKVSPNCLDWVRQQQEQQQKHQQSRRLQPNQLQASDSDQHSRRSVGFQSSCPHLSSTFITTTTNTTSIPNKRSALCVDSETDDLISLPEPPPPPLTNFPSFEGDSSTDLSEAQKLYDNIDLDWLRLSRTTSERRPADRIEETGSSREWSATSGAASGPRGRLYTSRRAMTAFACSNLYPIPSRHHEEEEAEDDDAIGKSIHSVKMEPIRQQTSMCRVQTESSKESAPPTSCSLHYHTGSFQSSSQTLVHDRRPEMGSHLRHTSLPNPISMDILFAVSRASGSCSQPNDAHEALSNVKNTTLMDRCAEESQQHLPYYNLSSPEALGQLQQTGRSSRSASMRIGQVFPDYGPIIGTIESDNQKFSLNDGNSRITSLCQSSFNVQDDLYVVPTSTRSQMHSCADLITQEAPCVNARVMTTAHPERTEALVSLHYATLDFSPTPDRSQSSVDLRGTNAVVCTECTNAHPINEAGNVWDGRSAACPMRVYGTFVHDPMGHSNNSGSRIRSLSSSGAPTVHPSSMDNTNNELPANYVAICQLQTLAMRAVLNATT</sequence>
<protein>
    <recommendedName>
        <fullName evidence="2">IRS-type PTB domain-containing protein</fullName>
    </recommendedName>
</protein>
<feature type="compositionally biased region" description="Polar residues" evidence="1">
    <location>
        <begin position="623"/>
        <end position="632"/>
    </location>
</feature>
<dbReference type="InterPro" id="IPR002404">
    <property type="entry name" value="IRS_PTB"/>
</dbReference>
<dbReference type="EMBL" id="CANUEZ050000210">
    <property type="protein sequence ID" value="CAM0512307.1"/>
    <property type="molecule type" value="Genomic_DNA"/>
</dbReference>
<evidence type="ECO:0000256" key="1">
    <source>
        <dbReference type="SAM" id="MobiDB-lite"/>
    </source>
</evidence>
<name>A0ABC9HHX8_FASHE</name>
<dbReference type="AlphaFoldDB" id="A0ABC9HHX8"/>
<feature type="region of interest" description="Disordered" evidence="1">
    <location>
        <begin position="972"/>
        <end position="996"/>
    </location>
</feature>
<comment type="caution">
    <text evidence="3">The sequence shown here is derived from an EMBL/GenBank/DDBJ whole genome shotgun (WGS) entry which is preliminary data.</text>
</comment>
<feature type="domain" description="IRS-type PTB" evidence="2">
    <location>
        <begin position="319"/>
        <end position="355"/>
    </location>
</feature>
<dbReference type="Pfam" id="PF02174">
    <property type="entry name" value="IRS"/>
    <property type="match status" value="1"/>
</dbReference>
<dbReference type="Gene3D" id="2.30.29.30">
    <property type="entry name" value="Pleckstrin-homology domain (PH domain)/Phosphotyrosine-binding domain (PTB)"/>
    <property type="match status" value="1"/>
</dbReference>
<keyword evidence="4" id="KW-1185">Reference proteome</keyword>
<dbReference type="SUPFAM" id="SSF50729">
    <property type="entry name" value="PH domain-like"/>
    <property type="match status" value="1"/>
</dbReference>
<feature type="region of interest" description="Disordered" evidence="1">
    <location>
        <begin position="381"/>
        <end position="412"/>
    </location>
</feature>
<feature type="compositionally biased region" description="Basic and acidic residues" evidence="1">
    <location>
        <begin position="609"/>
        <end position="622"/>
    </location>
</feature>
<dbReference type="PANTHER" id="PTHR21258:SF62">
    <property type="entry name" value="INSULIN RECEPTOR SUBSTRATE 1"/>
    <property type="match status" value="1"/>
</dbReference>
<reference evidence="3 4" key="1">
    <citation type="submission" date="2024-08" db="EMBL/GenBank/DDBJ databases">
        <authorList>
            <person name="Paterson S."/>
        </authorList>
    </citation>
    <scope>NUCLEOTIDE SEQUENCE [LARGE SCALE GENOMIC DNA]</scope>
</reference>
<dbReference type="InterPro" id="IPR011993">
    <property type="entry name" value="PH-like_dom_sf"/>
</dbReference>
<feature type="region of interest" description="Disordered" evidence="1">
    <location>
        <begin position="490"/>
        <end position="527"/>
    </location>
</feature>